<dbReference type="PANTHER" id="PTHR43777:SF1">
    <property type="entry name" value="MOLYBDENUM COFACTOR CYTIDYLYLTRANSFERASE"/>
    <property type="match status" value="1"/>
</dbReference>
<gene>
    <name evidence="3" type="ORF">H0A72_03480</name>
</gene>
<evidence type="ECO:0000313" key="4">
    <source>
        <dbReference type="Proteomes" id="UP000559809"/>
    </source>
</evidence>
<dbReference type="Pfam" id="PF12804">
    <property type="entry name" value="NTP_transf_3"/>
    <property type="match status" value="1"/>
</dbReference>
<dbReference type="SUPFAM" id="SSF53448">
    <property type="entry name" value="Nucleotide-diphospho-sugar transferases"/>
    <property type="match status" value="1"/>
</dbReference>
<keyword evidence="1" id="KW-0460">Magnesium</keyword>
<accession>A0A853FRA1</accession>
<keyword evidence="4" id="KW-1185">Reference proteome</keyword>
<dbReference type="EMBL" id="JACCEM010000002">
    <property type="protein sequence ID" value="NYT48364.1"/>
    <property type="molecule type" value="Genomic_DNA"/>
</dbReference>
<organism evidence="3 4">
    <name type="scientific">Parapusillimonas granuli</name>
    <dbReference type="NCBI Taxonomy" id="380911"/>
    <lineage>
        <taxon>Bacteria</taxon>
        <taxon>Pseudomonadati</taxon>
        <taxon>Pseudomonadota</taxon>
        <taxon>Betaproteobacteria</taxon>
        <taxon>Burkholderiales</taxon>
        <taxon>Alcaligenaceae</taxon>
        <taxon>Parapusillimonas</taxon>
    </lineage>
</organism>
<evidence type="ECO:0000259" key="2">
    <source>
        <dbReference type="Pfam" id="PF12804"/>
    </source>
</evidence>
<feature type="domain" description="MobA-like NTP transferase" evidence="2">
    <location>
        <begin position="5"/>
        <end position="166"/>
    </location>
</feature>
<dbReference type="GO" id="GO:0016779">
    <property type="term" value="F:nucleotidyltransferase activity"/>
    <property type="evidence" value="ECO:0007669"/>
    <property type="project" value="UniProtKB-ARBA"/>
</dbReference>
<proteinExistence type="predicted"/>
<dbReference type="PANTHER" id="PTHR43777">
    <property type="entry name" value="MOLYBDENUM COFACTOR CYTIDYLYLTRANSFERASE"/>
    <property type="match status" value="1"/>
</dbReference>
<dbReference type="InterPro" id="IPR029044">
    <property type="entry name" value="Nucleotide-diphossugar_trans"/>
</dbReference>
<dbReference type="CDD" id="cd04182">
    <property type="entry name" value="GT_2_like_f"/>
    <property type="match status" value="1"/>
</dbReference>
<protein>
    <submittedName>
        <fullName evidence="3">Nucleotidyltransferase family protein</fullName>
    </submittedName>
</protein>
<evidence type="ECO:0000313" key="3">
    <source>
        <dbReference type="EMBL" id="NYT48364.1"/>
    </source>
</evidence>
<reference evidence="3 4" key="1">
    <citation type="submission" date="2020-07" db="EMBL/GenBank/DDBJ databases">
        <title>Taxonomic revisions and descriptions of new bacterial species based on genomic comparisons in the high-G+C-content subgroup of the family Alcaligenaceae.</title>
        <authorList>
            <person name="Szabo A."/>
            <person name="Felfoldi T."/>
        </authorList>
    </citation>
    <scope>NUCLEOTIDE SEQUENCE [LARGE SCALE GENOMIC DNA]</scope>
    <source>
        <strain evidence="3 4">LMG 24012</strain>
    </source>
</reference>
<name>A0A853FRA1_9BURK</name>
<dbReference type="InterPro" id="IPR025877">
    <property type="entry name" value="MobA-like_NTP_Trfase"/>
</dbReference>
<comment type="caution">
    <text evidence="3">The sequence shown here is derived from an EMBL/GenBank/DDBJ whole genome shotgun (WGS) entry which is preliminary data.</text>
</comment>
<dbReference type="RefSeq" id="WP_180153681.1">
    <property type="nucleotide sequence ID" value="NZ_JACCEM010000002.1"/>
</dbReference>
<keyword evidence="3" id="KW-0808">Transferase</keyword>
<dbReference type="Gene3D" id="3.90.550.10">
    <property type="entry name" value="Spore Coat Polysaccharide Biosynthesis Protein SpsA, Chain A"/>
    <property type="match status" value="1"/>
</dbReference>
<sequence>MKFSAVLLAAGASLRMRGRHKMLLPAPVEPVVRRSARSVEQSGACEVVVVTGHGHERVAEALAGLRVRLVHNPDYRQGQMVSVNTGLAALVQPCDAVMVCLADQVLLTPDDYAELARAFARRPHGSILVPCFEGRRGNPVMFDSRHMAGILAGRHKLGCRKLVQDNPEAVYAHEVAHDAYVSDLDTPEDYARILRRLAASESLAP</sequence>
<evidence type="ECO:0000256" key="1">
    <source>
        <dbReference type="ARBA" id="ARBA00022842"/>
    </source>
</evidence>
<dbReference type="AlphaFoldDB" id="A0A853FRA1"/>
<dbReference type="Proteomes" id="UP000559809">
    <property type="component" value="Unassembled WGS sequence"/>
</dbReference>